<reference evidence="8" key="1">
    <citation type="submission" date="2017-09" db="EMBL/GenBank/DDBJ databases">
        <title>Depth-based differentiation of microbial function through sediment-hosted aquifers and enrichment of novel symbionts in the deep terrestrial subsurface.</title>
        <authorList>
            <person name="Probst A.J."/>
            <person name="Ladd B."/>
            <person name="Jarett J.K."/>
            <person name="Geller-Mcgrath D.E."/>
            <person name="Sieber C.M.K."/>
            <person name="Emerson J.B."/>
            <person name="Anantharaman K."/>
            <person name="Thomas B.C."/>
            <person name="Malmstrom R."/>
            <person name="Stieglmeier M."/>
            <person name="Klingl A."/>
            <person name="Woyke T."/>
            <person name="Ryan C.M."/>
            <person name="Banfield J.F."/>
        </authorList>
    </citation>
    <scope>NUCLEOTIDE SEQUENCE [LARGE SCALE GENOMIC DNA]</scope>
</reference>
<dbReference type="PANTHER" id="PTHR45987:SF4">
    <property type="entry name" value="LARGE RIBOSOMAL SUBUNIT PROTEIN BL12M"/>
    <property type="match status" value="1"/>
</dbReference>
<dbReference type="HAMAP" id="MF_00368">
    <property type="entry name" value="Ribosomal_bL12"/>
    <property type="match status" value="1"/>
</dbReference>
<dbReference type="PANTHER" id="PTHR45987">
    <property type="entry name" value="39S RIBOSOMAL PROTEIN L12"/>
    <property type="match status" value="1"/>
</dbReference>
<dbReference type="InterPro" id="IPR036235">
    <property type="entry name" value="Ribosomal_bL12_oligo_N_sf"/>
</dbReference>
<dbReference type="Pfam" id="PF16320">
    <property type="entry name" value="Ribosomal_L12_N"/>
    <property type="match status" value="1"/>
</dbReference>
<dbReference type="GO" id="GO:0022625">
    <property type="term" value="C:cytosolic large ribosomal subunit"/>
    <property type="evidence" value="ECO:0007669"/>
    <property type="project" value="TreeGrafter"/>
</dbReference>
<name>A0A2H0V463_9BACT</name>
<evidence type="ECO:0000256" key="3">
    <source>
        <dbReference type="ARBA" id="ARBA00023274"/>
    </source>
</evidence>
<dbReference type="AlphaFoldDB" id="A0A2H0V463"/>
<comment type="caution">
    <text evidence="7">The sequence shown here is derived from an EMBL/GenBank/DDBJ whole genome shotgun (WGS) entry which is preliminary data.</text>
</comment>
<dbReference type="InterPro" id="IPR008932">
    <property type="entry name" value="Ribosomal_bL12_oligo"/>
</dbReference>
<dbReference type="Gene3D" id="3.30.1390.10">
    <property type="match status" value="1"/>
</dbReference>
<dbReference type="Pfam" id="PF00542">
    <property type="entry name" value="Ribosomal_L12"/>
    <property type="match status" value="1"/>
</dbReference>
<gene>
    <name evidence="4" type="primary">rplL</name>
    <name evidence="7" type="ORF">COT99_02090</name>
</gene>
<evidence type="ECO:0000256" key="1">
    <source>
        <dbReference type="ARBA" id="ARBA00007197"/>
    </source>
</evidence>
<comment type="subunit">
    <text evidence="4">Homodimer. Part of the ribosomal stalk of the 50S ribosomal subunit. Forms a multimeric L10(L12)X complex, where L10 forms an elongated spine to which 2 to 4 L12 dimers bind in a sequential fashion. Binds GTP-bound translation factors.</text>
</comment>
<accession>A0A2H0V463</accession>
<comment type="function">
    <text evidence="4">Forms part of the ribosomal stalk which helps the ribosome interact with GTP-bound translation factors. Is thus essential for accurate translation.</text>
</comment>
<evidence type="ECO:0000313" key="7">
    <source>
        <dbReference type="EMBL" id="PIR93229.1"/>
    </source>
</evidence>
<sequence>MTEEKKEETATEEKSAVVPEKFKSLVEEIEKMSVLDLAELVKILEDKFGVSAAAPAMMMSAMPGAVGQVAAEEKTEFNVELTAVGGNKIAVIKVVKEITGLGLKEAKDLVDGAPKIIKESVKKEEAEAMKKKIEDAGGQVTLK</sequence>
<keyword evidence="2 4" id="KW-0689">Ribosomal protein</keyword>
<dbReference type="GO" id="GO:0006412">
    <property type="term" value="P:translation"/>
    <property type="evidence" value="ECO:0007669"/>
    <property type="project" value="UniProtKB-UniRule"/>
</dbReference>
<dbReference type="InterPro" id="IPR013823">
    <property type="entry name" value="Ribosomal_bL12_C"/>
</dbReference>
<dbReference type="Gene3D" id="1.20.5.710">
    <property type="entry name" value="Single helix bin"/>
    <property type="match status" value="1"/>
</dbReference>
<evidence type="ECO:0000256" key="2">
    <source>
        <dbReference type="ARBA" id="ARBA00022980"/>
    </source>
</evidence>
<proteinExistence type="inferred from homology"/>
<dbReference type="InterPro" id="IPR014719">
    <property type="entry name" value="Ribosomal_bL12_C/ClpS-like"/>
</dbReference>
<evidence type="ECO:0000259" key="6">
    <source>
        <dbReference type="Pfam" id="PF16320"/>
    </source>
</evidence>
<dbReference type="InterPro" id="IPR000206">
    <property type="entry name" value="Ribosomal_bL12"/>
</dbReference>
<feature type="domain" description="Large ribosomal subunit protein bL12 C-terminal" evidence="5">
    <location>
        <begin position="77"/>
        <end position="143"/>
    </location>
</feature>
<organism evidence="7 8">
    <name type="scientific">Candidatus Falkowbacteria bacterium CG10_big_fil_rev_8_21_14_0_10_43_10</name>
    <dbReference type="NCBI Taxonomy" id="1974567"/>
    <lineage>
        <taxon>Bacteria</taxon>
        <taxon>Candidatus Falkowiibacteriota</taxon>
    </lineage>
</organism>
<evidence type="ECO:0000313" key="8">
    <source>
        <dbReference type="Proteomes" id="UP000228626"/>
    </source>
</evidence>
<comment type="similarity">
    <text evidence="1 4">Belongs to the bacterial ribosomal protein bL12 family.</text>
</comment>
<protein>
    <recommendedName>
        <fullName evidence="4">Large ribosomal subunit protein bL12</fullName>
    </recommendedName>
</protein>
<feature type="domain" description="Large ribosomal subunit protein bL12 oligomerization" evidence="6">
    <location>
        <begin position="23"/>
        <end position="66"/>
    </location>
</feature>
<dbReference type="GO" id="GO:0003729">
    <property type="term" value="F:mRNA binding"/>
    <property type="evidence" value="ECO:0007669"/>
    <property type="project" value="TreeGrafter"/>
</dbReference>
<dbReference type="CDD" id="cd00387">
    <property type="entry name" value="Ribosomal_L7_L12"/>
    <property type="match status" value="1"/>
</dbReference>
<evidence type="ECO:0000256" key="4">
    <source>
        <dbReference type="HAMAP-Rule" id="MF_00368"/>
    </source>
</evidence>
<dbReference type="SUPFAM" id="SSF48300">
    <property type="entry name" value="Ribosomal protein L7/12, oligomerisation (N-terminal) domain"/>
    <property type="match status" value="1"/>
</dbReference>
<dbReference type="FunFam" id="3.30.1390.10:FF:000001">
    <property type="entry name" value="50S ribosomal protein L7/L12"/>
    <property type="match status" value="1"/>
</dbReference>
<dbReference type="EMBL" id="PFAR01000024">
    <property type="protein sequence ID" value="PIR93229.1"/>
    <property type="molecule type" value="Genomic_DNA"/>
</dbReference>
<dbReference type="SUPFAM" id="SSF54736">
    <property type="entry name" value="ClpS-like"/>
    <property type="match status" value="1"/>
</dbReference>
<keyword evidence="3 4" id="KW-0687">Ribonucleoprotein</keyword>
<evidence type="ECO:0000259" key="5">
    <source>
        <dbReference type="Pfam" id="PF00542"/>
    </source>
</evidence>
<dbReference type="Proteomes" id="UP000228626">
    <property type="component" value="Unassembled WGS sequence"/>
</dbReference>
<dbReference type="NCBIfam" id="TIGR00855">
    <property type="entry name" value="L12"/>
    <property type="match status" value="1"/>
</dbReference>
<dbReference type="GO" id="GO:0003735">
    <property type="term" value="F:structural constituent of ribosome"/>
    <property type="evidence" value="ECO:0007669"/>
    <property type="project" value="InterPro"/>
</dbReference>